<organism evidence="2 3">
    <name type="scientific">Acinetobacter pittii</name>
    <name type="common">Acinetobacter genomosp. 3</name>
    <dbReference type="NCBI Taxonomy" id="48296"/>
    <lineage>
        <taxon>Bacteria</taxon>
        <taxon>Pseudomonadati</taxon>
        <taxon>Pseudomonadota</taxon>
        <taxon>Gammaproteobacteria</taxon>
        <taxon>Moraxellales</taxon>
        <taxon>Moraxellaceae</taxon>
        <taxon>Acinetobacter</taxon>
        <taxon>Acinetobacter calcoaceticus/baumannii complex</taxon>
    </lineage>
</organism>
<dbReference type="EMBL" id="NGIR01000032">
    <property type="protein sequence ID" value="OTU25681.1"/>
    <property type="molecule type" value="Genomic_DNA"/>
</dbReference>
<proteinExistence type="predicted"/>
<keyword evidence="1" id="KW-0812">Transmembrane</keyword>
<dbReference type="AlphaFoldDB" id="A0A242U0T8"/>
<protein>
    <submittedName>
        <fullName evidence="2">Uncharacterized protein</fullName>
    </submittedName>
</protein>
<reference evidence="2 3" key="1">
    <citation type="submission" date="2017-05" db="EMBL/GenBank/DDBJ databases">
        <authorList>
            <person name="Song R."/>
            <person name="Chenine A.L."/>
            <person name="Ruprecht R.M."/>
        </authorList>
    </citation>
    <scope>NUCLEOTIDE SEQUENCE [LARGE SCALE GENOMIC DNA]</scope>
    <source>
        <strain evidence="2 3">ARLG1955</strain>
    </source>
</reference>
<sequence length="50" mass="5922">MDQLSPESIVMRVSHFVLWVFQAVFVIKDSFFYADLTQIVYEVYRCLACL</sequence>
<feature type="transmembrane region" description="Helical" evidence="1">
    <location>
        <begin position="9"/>
        <end position="27"/>
    </location>
</feature>
<name>A0A242U0T8_ACIPI</name>
<accession>A0A242U0T8</accession>
<keyword evidence="1" id="KW-1133">Transmembrane helix</keyword>
<comment type="caution">
    <text evidence="2">The sequence shown here is derived from an EMBL/GenBank/DDBJ whole genome shotgun (WGS) entry which is preliminary data.</text>
</comment>
<evidence type="ECO:0000313" key="3">
    <source>
        <dbReference type="Proteomes" id="UP000195162"/>
    </source>
</evidence>
<evidence type="ECO:0000313" key="2">
    <source>
        <dbReference type="EMBL" id="OTU25681.1"/>
    </source>
</evidence>
<dbReference type="Proteomes" id="UP000195162">
    <property type="component" value="Unassembled WGS sequence"/>
</dbReference>
<gene>
    <name evidence="2" type="ORF">CAT59_15745</name>
</gene>
<keyword evidence="1" id="KW-0472">Membrane</keyword>
<evidence type="ECO:0000256" key="1">
    <source>
        <dbReference type="SAM" id="Phobius"/>
    </source>
</evidence>